<protein>
    <recommendedName>
        <fullName evidence="4">GDP-mannose pyrophosphatase</fullName>
    </recommendedName>
    <alternativeName>
        <fullName evidence="6">GDP-mannose hydrolase</fullName>
    </alternativeName>
    <alternativeName>
        <fullName evidence="7">GDPMK</fullName>
    </alternativeName>
</protein>
<dbReference type="PANTHER" id="PTHR11839:SF18">
    <property type="entry name" value="NUDIX HYDROLASE DOMAIN-CONTAINING PROTEIN"/>
    <property type="match status" value="1"/>
</dbReference>
<comment type="similarity">
    <text evidence="3">Belongs to the Nudix hydrolase family. NudK subfamily.</text>
</comment>
<dbReference type="Proteomes" id="UP000075420">
    <property type="component" value="Unassembled WGS sequence"/>
</dbReference>
<evidence type="ECO:0000256" key="6">
    <source>
        <dbReference type="ARBA" id="ARBA00032162"/>
    </source>
</evidence>
<dbReference type="PANTHER" id="PTHR11839">
    <property type="entry name" value="UDP/ADP-SUGAR PYROPHOSPHATASE"/>
    <property type="match status" value="1"/>
</dbReference>
<dbReference type="GO" id="GO:0016462">
    <property type="term" value="F:pyrophosphatase activity"/>
    <property type="evidence" value="ECO:0007669"/>
    <property type="project" value="UniProtKB-ARBA"/>
</dbReference>
<comment type="cofactor">
    <cofactor evidence="2">
        <name>Mg(2+)</name>
        <dbReference type="ChEBI" id="CHEBI:18420"/>
    </cofactor>
</comment>
<gene>
    <name evidence="10" type="ORF">BE08_34100</name>
</gene>
<evidence type="ECO:0000256" key="2">
    <source>
        <dbReference type="ARBA" id="ARBA00001946"/>
    </source>
</evidence>
<dbReference type="GO" id="GO:0006753">
    <property type="term" value="P:nucleoside phosphate metabolic process"/>
    <property type="evidence" value="ECO:0007669"/>
    <property type="project" value="TreeGrafter"/>
</dbReference>
<evidence type="ECO:0000256" key="5">
    <source>
        <dbReference type="ARBA" id="ARBA00022801"/>
    </source>
</evidence>
<sequence length="181" mass="20313">MTVVRWKALERRVIQHSPWRRIEDVTFELPDGQVRTFSLKKEGQVVCILPISKENRVILARQYRPGPDRILDELPGGGVEPGEAPEDAAARELLEETGYVAGRLVPLGRPLECAYSTIERHAFLAVDCVRRGAQSLDATEFIDVVEKPIEAFVAQLREGACTDPEVGWMGLYELGHLKVHE</sequence>
<evidence type="ECO:0000256" key="3">
    <source>
        <dbReference type="ARBA" id="ARBA00007275"/>
    </source>
</evidence>
<evidence type="ECO:0000259" key="9">
    <source>
        <dbReference type="PROSITE" id="PS51462"/>
    </source>
</evidence>
<proteinExistence type="inferred from homology"/>
<dbReference type="EMBL" id="JELY01002546">
    <property type="protein sequence ID" value="KYF52222.1"/>
    <property type="molecule type" value="Genomic_DNA"/>
</dbReference>
<evidence type="ECO:0000256" key="1">
    <source>
        <dbReference type="ARBA" id="ARBA00000847"/>
    </source>
</evidence>
<evidence type="ECO:0000313" key="11">
    <source>
        <dbReference type="Proteomes" id="UP000075420"/>
    </source>
</evidence>
<reference evidence="10 11" key="1">
    <citation type="submission" date="2014-02" db="EMBL/GenBank/DDBJ databases">
        <title>The small core and large imbalanced accessory genome model reveals a collaborative survival strategy of Sorangium cellulosum strains in nature.</title>
        <authorList>
            <person name="Han K."/>
            <person name="Peng R."/>
            <person name="Blom J."/>
            <person name="Li Y.-Z."/>
        </authorList>
    </citation>
    <scope>NUCLEOTIDE SEQUENCE [LARGE SCALE GENOMIC DNA]</scope>
    <source>
        <strain evidence="10 11">So0157-25</strain>
    </source>
</reference>
<evidence type="ECO:0000256" key="8">
    <source>
        <dbReference type="RuleBase" id="RU003476"/>
    </source>
</evidence>
<dbReference type="CDD" id="cd03424">
    <property type="entry name" value="NUDIX_ADPRase_Nudt5_UGPPase_Nudt14"/>
    <property type="match status" value="1"/>
</dbReference>
<dbReference type="Gene3D" id="3.90.79.10">
    <property type="entry name" value="Nucleoside Triphosphate Pyrophosphohydrolase"/>
    <property type="match status" value="1"/>
</dbReference>
<dbReference type="InterPro" id="IPR015797">
    <property type="entry name" value="NUDIX_hydrolase-like_dom_sf"/>
</dbReference>
<evidence type="ECO:0000256" key="4">
    <source>
        <dbReference type="ARBA" id="ARBA00016377"/>
    </source>
</evidence>
<keyword evidence="5 8" id="KW-0378">Hydrolase</keyword>
<comment type="catalytic activity">
    <reaction evidence="1">
        <text>GDP-alpha-D-mannose + H2O = alpha-D-mannose 1-phosphate + GMP + 2 H(+)</text>
        <dbReference type="Rhea" id="RHEA:27978"/>
        <dbReference type="ChEBI" id="CHEBI:15377"/>
        <dbReference type="ChEBI" id="CHEBI:15378"/>
        <dbReference type="ChEBI" id="CHEBI:57527"/>
        <dbReference type="ChEBI" id="CHEBI:58115"/>
        <dbReference type="ChEBI" id="CHEBI:58409"/>
    </reaction>
</comment>
<dbReference type="SUPFAM" id="SSF55811">
    <property type="entry name" value="Nudix"/>
    <property type="match status" value="1"/>
</dbReference>
<organism evidence="10 11">
    <name type="scientific">Sorangium cellulosum</name>
    <name type="common">Polyangium cellulosum</name>
    <dbReference type="NCBI Taxonomy" id="56"/>
    <lineage>
        <taxon>Bacteria</taxon>
        <taxon>Pseudomonadati</taxon>
        <taxon>Myxococcota</taxon>
        <taxon>Polyangia</taxon>
        <taxon>Polyangiales</taxon>
        <taxon>Polyangiaceae</taxon>
        <taxon>Sorangium</taxon>
    </lineage>
</organism>
<feature type="domain" description="Nudix hydrolase" evidence="9">
    <location>
        <begin position="41"/>
        <end position="177"/>
    </location>
</feature>
<dbReference type="PROSITE" id="PS51462">
    <property type="entry name" value="NUDIX"/>
    <property type="match status" value="1"/>
</dbReference>
<dbReference type="PROSITE" id="PS00893">
    <property type="entry name" value="NUDIX_BOX"/>
    <property type="match status" value="1"/>
</dbReference>
<dbReference type="Pfam" id="PF00293">
    <property type="entry name" value="NUDIX"/>
    <property type="match status" value="1"/>
</dbReference>
<dbReference type="InterPro" id="IPR020476">
    <property type="entry name" value="Nudix_hydrolase"/>
</dbReference>
<accession>A0A150P947</accession>
<comment type="caution">
    <text evidence="10">The sequence shown here is derived from an EMBL/GenBank/DDBJ whole genome shotgun (WGS) entry which is preliminary data.</text>
</comment>
<dbReference type="InterPro" id="IPR000086">
    <property type="entry name" value="NUDIX_hydrolase_dom"/>
</dbReference>
<evidence type="ECO:0000313" key="10">
    <source>
        <dbReference type="EMBL" id="KYF52222.1"/>
    </source>
</evidence>
<dbReference type="GO" id="GO:0019693">
    <property type="term" value="P:ribose phosphate metabolic process"/>
    <property type="evidence" value="ECO:0007669"/>
    <property type="project" value="TreeGrafter"/>
</dbReference>
<dbReference type="AlphaFoldDB" id="A0A150P947"/>
<dbReference type="InterPro" id="IPR020084">
    <property type="entry name" value="NUDIX_hydrolase_CS"/>
</dbReference>
<name>A0A150P947_SORCE</name>
<evidence type="ECO:0000256" key="7">
    <source>
        <dbReference type="ARBA" id="ARBA00032272"/>
    </source>
</evidence>
<dbReference type="PRINTS" id="PR00502">
    <property type="entry name" value="NUDIXFAMILY"/>
</dbReference>